<name>A0ACA9NJE5_9GLOM</name>
<gene>
    <name evidence="1" type="ORF">DHETER_LOCUS9651</name>
</gene>
<keyword evidence="2" id="KW-1185">Reference proteome</keyword>
<organism evidence="1 2">
    <name type="scientific">Dentiscutata heterogama</name>
    <dbReference type="NCBI Taxonomy" id="1316150"/>
    <lineage>
        <taxon>Eukaryota</taxon>
        <taxon>Fungi</taxon>
        <taxon>Fungi incertae sedis</taxon>
        <taxon>Mucoromycota</taxon>
        <taxon>Glomeromycotina</taxon>
        <taxon>Glomeromycetes</taxon>
        <taxon>Diversisporales</taxon>
        <taxon>Gigasporaceae</taxon>
        <taxon>Dentiscutata</taxon>
    </lineage>
</organism>
<feature type="non-terminal residue" evidence="1">
    <location>
        <position position="193"/>
    </location>
</feature>
<protein>
    <submittedName>
        <fullName evidence="1">1679_t:CDS:1</fullName>
    </submittedName>
</protein>
<evidence type="ECO:0000313" key="1">
    <source>
        <dbReference type="EMBL" id="CAG8658821.1"/>
    </source>
</evidence>
<proteinExistence type="predicted"/>
<dbReference type="EMBL" id="CAJVPU010017336">
    <property type="protein sequence ID" value="CAG8658821.1"/>
    <property type="molecule type" value="Genomic_DNA"/>
</dbReference>
<accession>A0ACA9NJE5</accession>
<reference evidence="1" key="1">
    <citation type="submission" date="2021-06" db="EMBL/GenBank/DDBJ databases">
        <authorList>
            <person name="Kallberg Y."/>
            <person name="Tangrot J."/>
            <person name="Rosling A."/>
        </authorList>
    </citation>
    <scope>NUCLEOTIDE SEQUENCE</scope>
    <source>
        <strain evidence="1">IL203A</strain>
    </source>
</reference>
<feature type="non-terminal residue" evidence="1">
    <location>
        <position position="1"/>
    </location>
</feature>
<sequence>AHEAPIIVMDIDPTSSLVATGSADSTVKVWDIEGGFCTHNFRGHGGIISALKFHLKNNQWTLISGADDCNIRVWDLQDRKCVAVLKSHVSIIRGLDMSNDGRFLISGSRDKVVNIWDFDKKTLLKTFPIFETIETLGVLQPHTTINNMDEDFEGELFYTGGDKGVIRVWDIQTGKLIQTQEPEKNTKHIISDI</sequence>
<evidence type="ECO:0000313" key="2">
    <source>
        <dbReference type="Proteomes" id="UP000789702"/>
    </source>
</evidence>
<dbReference type="Proteomes" id="UP000789702">
    <property type="component" value="Unassembled WGS sequence"/>
</dbReference>
<comment type="caution">
    <text evidence="1">The sequence shown here is derived from an EMBL/GenBank/DDBJ whole genome shotgun (WGS) entry which is preliminary data.</text>
</comment>